<reference evidence="1" key="1">
    <citation type="submission" date="2019-04" db="EMBL/GenBank/DDBJ databases">
        <title>Microbes associate with the intestines of laboratory mice.</title>
        <authorList>
            <person name="Navarre W."/>
            <person name="Wong E."/>
            <person name="Huang K."/>
            <person name="Tropini C."/>
            <person name="Ng K."/>
            <person name="Yu B."/>
        </authorList>
    </citation>
    <scope>NUCLEOTIDE SEQUENCE</scope>
    <source>
        <strain evidence="1">NM04_E33</strain>
    </source>
</reference>
<protein>
    <submittedName>
        <fullName evidence="1">Endolytic transglycosylase MltG</fullName>
    </submittedName>
</protein>
<dbReference type="EMBL" id="SRYB01000007">
    <property type="protein sequence ID" value="TGY79359.1"/>
    <property type="molecule type" value="Genomic_DNA"/>
</dbReference>
<dbReference type="Proteomes" id="UP000306319">
    <property type="component" value="Unassembled WGS sequence"/>
</dbReference>
<accession>A0AC61RMA1</accession>
<evidence type="ECO:0000313" key="1">
    <source>
        <dbReference type="EMBL" id="TGY79359.1"/>
    </source>
</evidence>
<comment type="caution">
    <text evidence="1">The sequence shown here is derived from an EMBL/GenBank/DDBJ whole genome shotgun (WGS) entry which is preliminary data.</text>
</comment>
<name>A0AC61RMA1_9BACT</name>
<sequence>MEENTPPVPEKDHIPAQGDTTPAQENIPPTQENILQTSENVPPVPGNDIPKPQNKKRSIRIATIFIILSVVVAVILMCLPLLIEKAAKDALIKIPHHATREMVQDSISKYLDDDYAEKVMRVAKLRGSDFGERHGAYLIEQGMSPLQAEHRLSHGAQQPLTVTINHFRTKENLAKKVAAKLDFTSDQLLKTLNDEKLLSEYGLTKEQALSLFLEDSYEFYWTASPEAFISKIGDNYKKIWNEERTAKAKELGLSPAEVMTIASIVDEETNKLDEKDEIGRLYINRYKKGIKLQADPTVKYAIGNFALRRILSGHLKTRSPYNTYLNTGLPPGPIRTTSVATIDQILNSQPSDHIYMCAKEDFSGRHNFASTYQEHLANARRYQAALNKRGIR</sequence>
<keyword evidence="2" id="KW-1185">Reference proteome</keyword>
<gene>
    <name evidence="1" type="primary">mltG</name>
    <name evidence="1" type="ORF">E5331_06710</name>
</gene>
<organism evidence="1 2">
    <name type="scientific">Lepagella muris</name>
    <dbReference type="NCBI Taxonomy" id="3032870"/>
    <lineage>
        <taxon>Bacteria</taxon>
        <taxon>Pseudomonadati</taxon>
        <taxon>Bacteroidota</taxon>
        <taxon>Bacteroidia</taxon>
        <taxon>Bacteroidales</taxon>
        <taxon>Muribaculaceae</taxon>
        <taxon>Lepagella</taxon>
    </lineage>
</organism>
<evidence type="ECO:0000313" key="2">
    <source>
        <dbReference type="Proteomes" id="UP000306319"/>
    </source>
</evidence>
<proteinExistence type="predicted"/>